<evidence type="ECO:0000259" key="7">
    <source>
        <dbReference type="PROSITE" id="PS50011"/>
    </source>
</evidence>
<dbReference type="Gene3D" id="1.10.510.10">
    <property type="entry name" value="Transferase(Phosphotransferase) domain 1"/>
    <property type="match status" value="1"/>
</dbReference>
<keyword evidence="10" id="KW-1185">Reference proteome</keyword>
<evidence type="ECO:0000256" key="3">
    <source>
        <dbReference type="ARBA" id="ARBA00022777"/>
    </source>
</evidence>
<evidence type="ECO:0000313" key="10">
    <source>
        <dbReference type="Proteomes" id="UP000215914"/>
    </source>
</evidence>
<dbReference type="EC" id="2.7.11.25" evidence="8"/>
<protein>
    <submittedName>
        <fullName evidence="8">Mitogen-activated protein kinase kinase kinase STE-STE11 family</fullName>
        <ecNumber evidence="8">2.7.11.25</ecNumber>
    </submittedName>
    <submittedName>
        <fullName evidence="9">Putative mitogen-activated protein kinase kinase kinase 21</fullName>
    </submittedName>
</protein>
<dbReference type="CDD" id="cd06606">
    <property type="entry name" value="STKc_MAPKKK"/>
    <property type="match status" value="1"/>
</dbReference>
<dbReference type="SMR" id="A0A251SIV5"/>
<organism evidence="9 10">
    <name type="scientific">Helianthus annuus</name>
    <name type="common">Common sunflower</name>
    <dbReference type="NCBI Taxonomy" id="4232"/>
    <lineage>
        <taxon>Eukaryota</taxon>
        <taxon>Viridiplantae</taxon>
        <taxon>Streptophyta</taxon>
        <taxon>Embryophyta</taxon>
        <taxon>Tracheophyta</taxon>
        <taxon>Spermatophyta</taxon>
        <taxon>Magnoliopsida</taxon>
        <taxon>eudicotyledons</taxon>
        <taxon>Gunneridae</taxon>
        <taxon>Pentapetalae</taxon>
        <taxon>asterids</taxon>
        <taxon>campanulids</taxon>
        <taxon>Asterales</taxon>
        <taxon>Asteraceae</taxon>
        <taxon>Asteroideae</taxon>
        <taxon>Heliantheae alliance</taxon>
        <taxon>Heliantheae</taxon>
        <taxon>Helianthus</taxon>
    </lineage>
</organism>
<evidence type="ECO:0000256" key="6">
    <source>
        <dbReference type="RuleBase" id="RU000304"/>
    </source>
</evidence>
<dbReference type="SUPFAM" id="SSF56112">
    <property type="entry name" value="Protein kinase-like (PK-like)"/>
    <property type="match status" value="1"/>
</dbReference>
<keyword evidence="6" id="KW-0723">Serine/threonine-protein kinase</keyword>
<dbReference type="PROSITE" id="PS00108">
    <property type="entry name" value="PROTEIN_KINASE_ST"/>
    <property type="match status" value="1"/>
</dbReference>
<dbReference type="PROSITE" id="PS00107">
    <property type="entry name" value="PROTEIN_KINASE_ATP"/>
    <property type="match status" value="1"/>
</dbReference>
<dbReference type="GO" id="GO:0005524">
    <property type="term" value="F:ATP binding"/>
    <property type="evidence" value="ECO:0007669"/>
    <property type="project" value="UniProtKB-UniRule"/>
</dbReference>
<evidence type="ECO:0000256" key="5">
    <source>
        <dbReference type="PROSITE-ProRule" id="PRU10141"/>
    </source>
</evidence>
<evidence type="ECO:0000313" key="8">
    <source>
        <dbReference type="EMBL" id="KAF5769703.1"/>
    </source>
</evidence>
<keyword evidence="4 5" id="KW-0067">ATP-binding</keyword>
<reference evidence="8" key="3">
    <citation type="submission" date="2020-06" db="EMBL/GenBank/DDBJ databases">
        <title>Helianthus annuus Genome sequencing and assembly Release 2.</title>
        <authorList>
            <person name="Gouzy J."/>
            <person name="Langlade N."/>
            <person name="Munos S."/>
        </authorList>
    </citation>
    <scope>NUCLEOTIDE SEQUENCE</scope>
    <source>
        <tissue evidence="8">Leaves</tissue>
    </source>
</reference>
<accession>A0A251SIV5</accession>
<dbReference type="Pfam" id="PF00069">
    <property type="entry name" value="Pkinase"/>
    <property type="match status" value="1"/>
</dbReference>
<dbReference type="InterPro" id="IPR052751">
    <property type="entry name" value="Plant_MAPKKK"/>
</dbReference>
<dbReference type="AlphaFoldDB" id="A0A251SIV5"/>
<dbReference type="STRING" id="4232.A0A251SIV5"/>
<dbReference type="EMBL" id="CM007903">
    <property type="protein sequence ID" value="OTF98757.1"/>
    <property type="molecule type" value="Genomic_DNA"/>
</dbReference>
<keyword evidence="2 5" id="KW-0547">Nucleotide-binding</keyword>
<dbReference type="InterPro" id="IPR000719">
    <property type="entry name" value="Prot_kinase_dom"/>
</dbReference>
<dbReference type="GO" id="GO:0004672">
    <property type="term" value="F:protein kinase activity"/>
    <property type="evidence" value="ECO:0000318"/>
    <property type="project" value="GO_Central"/>
</dbReference>
<dbReference type="OrthoDB" id="8693905at2759"/>
<dbReference type="OMA" id="DQIGSCP"/>
<gene>
    <name evidence="9" type="primary">MAPKKK21</name>
    <name evidence="9" type="ORF">HannXRQ_Chr14g0449081</name>
    <name evidence="8" type="ORF">HanXRQr2_Chr14g0651331</name>
</gene>
<dbReference type="Proteomes" id="UP000215914">
    <property type="component" value="Chromosome 14"/>
</dbReference>
<evidence type="ECO:0000256" key="2">
    <source>
        <dbReference type="ARBA" id="ARBA00022741"/>
    </source>
</evidence>
<dbReference type="Gramene" id="mRNA:HanXRQr2_Chr14g0651331">
    <property type="protein sequence ID" value="CDS:HanXRQr2_Chr14g0651331.1"/>
    <property type="gene ID" value="HanXRQr2_Chr14g0651331"/>
</dbReference>
<dbReference type="InterPro" id="IPR017441">
    <property type="entry name" value="Protein_kinase_ATP_BS"/>
</dbReference>
<feature type="domain" description="Protein kinase" evidence="7">
    <location>
        <begin position="8"/>
        <end position="273"/>
    </location>
</feature>
<proteinExistence type="inferred from homology"/>
<evidence type="ECO:0000256" key="4">
    <source>
        <dbReference type="ARBA" id="ARBA00022840"/>
    </source>
</evidence>
<dbReference type="InterPro" id="IPR011009">
    <property type="entry name" value="Kinase-like_dom_sf"/>
</dbReference>
<name>A0A251SIV5_HELAN</name>
<dbReference type="GO" id="GO:0004709">
    <property type="term" value="F:MAP kinase kinase kinase activity"/>
    <property type="evidence" value="ECO:0007669"/>
    <property type="project" value="UniProtKB-EC"/>
</dbReference>
<reference evidence="8 10" key="1">
    <citation type="journal article" date="2017" name="Nature">
        <title>The sunflower genome provides insights into oil metabolism, flowering and Asterid evolution.</title>
        <authorList>
            <person name="Badouin H."/>
            <person name="Gouzy J."/>
            <person name="Grassa C.J."/>
            <person name="Murat F."/>
            <person name="Staton S.E."/>
            <person name="Cottret L."/>
            <person name="Lelandais-Briere C."/>
            <person name="Owens G.L."/>
            <person name="Carrere S."/>
            <person name="Mayjonade B."/>
            <person name="Legrand L."/>
            <person name="Gill N."/>
            <person name="Kane N.C."/>
            <person name="Bowers J.E."/>
            <person name="Hubner S."/>
            <person name="Bellec A."/>
            <person name="Berard A."/>
            <person name="Berges H."/>
            <person name="Blanchet N."/>
            <person name="Boniface M.C."/>
            <person name="Brunel D."/>
            <person name="Catrice O."/>
            <person name="Chaidir N."/>
            <person name="Claudel C."/>
            <person name="Donnadieu C."/>
            <person name="Faraut T."/>
            <person name="Fievet G."/>
            <person name="Helmstetter N."/>
            <person name="King M."/>
            <person name="Knapp S.J."/>
            <person name="Lai Z."/>
            <person name="Le Paslier M.C."/>
            <person name="Lippi Y."/>
            <person name="Lorenzon L."/>
            <person name="Mandel J.R."/>
            <person name="Marage G."/>
            <person name="Marchand G."/>
            <person name="Marquand E."/>
            <person name="Bret-Mestries E."/>
            <person name="Morien E."/>
            <person name="Nambeesan S."/>
            <person name="Nguyen T."/>
            <person name="Pegot-Espagnet P."/>
            <person name="Pouilly N."/>
            <person name="Raftis F."/>
            <person name="Sallet E."/>
            <person name="Schiex T."/>
            <person name="Thomas J."/>
            <person name="Vandecasteele C."/>
            <person name="Vares D."/>
            <person name="Vear F."/>
            <person name="Vautrin S."/>
            <person name="Crespi M."/>
            <person name="Mangin B."/>
            <person name="Burke J.M."/>
            <person name="Salse J."/>
            <person name="Munos S."/>
            <person name="Vincourt P."/>
            <person name="Rieseberg L.H."/>
            <person name="Langlade N.B."/>
        </authorList>
    </citation>
    <scope>NUCLEOTIDE SEQUENCE [LARGE SCALE GENOMIC DNA]</scope>
    <source>
        <strain evidence="10">cv. SF193</strain>
        <tissue evidence="8">Leaves</tissue>
    </source>
</reference>
<keyword evidence="1 8" id="KW-0808">Transferase</keyword>
<dbReference type="InterPro" id="IPR008271">
    <property type="entry name" value="Ser/Thr_kinase_AS"/>
</dbReference>
<evidence type="ECO:0000313" key="9">
    <source>
        <dbReference type="EMBL" id="OTF98757.1"/>
    </source>
</evidence>
<dbReference type="GO" id="GO:0007165">
    <property type="term" value="P:signal transduction"/>
    <property type="evidence" value="ECO:0000318"/>
    <property type="project" value="GO_Central"/>
</dbReference>
<dbReference type="EMBL" id="MNCJ02000329">
    <property type="protein sequence ID" value="KAF5769703.1"/>
    <property type="molecule type" value="Genomic_DNA"/>
</dbReference>
<dbReference type="PANTHER" id="PTHR48011:SF18">
    <property type="entry name" value="MITOGEN-ACTIVATED PROTEIN KINASE KINASE KINASE 19-RELATED"/>
    <property type="match status" value="1"/>
</dbReference>
<keyword evidence="3 9" id="KW-0418">Kinase</keyword>
<reference evidence="9" key="2">
    <citation type="submission" date="2017-02" db="EMBL/GenBank/DDBJ databases">
        <title>Sunflower complete genome.</title>
        <authorList>
            <person name="Langlade N."/>
            <person name="Munos S."/>
        </authorList>
    </citation>
    <scope>NUCLEOTIDE SEQUENCE [LARGE SCALE GENOMIC DNA]</scope>
    <source>
        <tissue evidence="9">Leaves</tissue>
    </source>
</reference>
<sequence>MHTPPMEWIRGQEIGHGTFAKVTLAKPTSQNSRFPPLMAVKSCSLSHSSCLKNEFMMLNELKDCPEVVECYDQCITVENGEKLYNVALEYASGGSLFDKLKSSEGLRLLESDVRRYTKSILKGLQFIHEKQIVHCDVKLQNILLFSDDNVKIADFGLAKRAAAVEVFKTVKPKYEEVRGTPLYMAPETVVGGEQETASDIWAVGCLVSEMLTGVPAWNCSDIGSLLMKIGVGAEIPEIPGKLSDAGKDFLGKCFVKDPSERWTAEMLLKHPFIDGEDGVAIIGSTSPRDPFDFPDWESEQAVAETPCFSLESEFKDEVETRLSMVSRLRQFVTVEVPDWSDSGSWVTVR</sequence>
<feature type="binding site" evidence="5">
    <location>
        <position position="41"/>
    </location>
    <ligand>
        <name>ATP</name>
        <dbReference type="ChEBI" id="CHEBI:30616"/>
    </ligand>
</feature>
<dbReference type="PANTHER" id="PTHR48011">
    <property type="entry name" value="CCR4-NOT TRANSCRIPTIONAL COMPLEX SUBUNIT CAF120-RELATED"/>
    <property type="match status" value="1"/>
</dbReference>
<dbReference type="FunCoup" id="A0A251SIV5">
    <property type="interactions" value="628"/>
</dbReference>
<dbReference type="InParanoid" id="A0A251SIV5"/>
<dbReference type="PROSITE" id="PS50011">
    <property type="entry name" value="PROTEIN_KINASE_DOM"/>
    <property type="match status" value="1"/>
</dbReference>
<comment type="similarity">
    <text evidence="6">Belongs to the protein kinase superfamily.</text>
</comment>
<dbReference type="SMART" id="SM00220">
    <property type="entry name" value="S_TKc"/>
    <property type="match status" value="1"/>
</dbReference>
<evidence type="ECO:0000256" key="1">
    <source>
        <dbReference type="ARBA" id="ARBA00022679"/>
    </source>
</evidence>